<evidence type="ECO:0000313" key="2">
    <source>
        <dbReference type="Proteomes" id="UP000295302"/>
    </source>
</evidence>
<dbReference type="RefSeq" id="WP_132618065.1">
    <property type="nucleotide sequence ID" value="NZ_SMKQ01000127.1"/>
</dbReference>
<name>A0A4R4YCK9_9ACTN</name>
<dbReference type="Proteomes" id="UP000295302">
    <property type="component" value="Unassembled WGS sequence"/>
</dbReference>
<comment type="caution">
    <text evidence="1">The sequence shown here is derived from an EMBL/GenBank/DDBJ whole genome shotgun (WGS) entry which is preliminary data.</text>
</comment>
<protein>
    <submittedName>
        <fullName evidence="1">Uncharacterized protein</fullName>
    </submittedName>
</protein>
<evidence type="ECO:0000313" key="1">
    <source>
        <dbReference type="EMBL" id="TDD42408.1"/>
    </source>
</evidence>
<organism evidence="1 2">
    <name type="scientific">Nonomuraea terrae</name>
    <dbReference type="NCBI Taxonomy" id="2530383"/>
    <lineage>
        <taxon>Bacteria</taxon>
        <taxon>Bacillati</taxon>
        <taxon>Actinomycetota</taxon>
        <taxon>Actinomycetes</taxon>
        <taxon>Streptosporangiales</taxon>
        <taxon>Streptosporangiaceae</taxon>
        <taxon>Nonomuraea</taxon>
    </lineage>
</organism>
<sequence>MPDFDVKLTRRAVRRGLFRTASVVLAVLLALALAATVGSRLVQTRGDREQRMTDVLGTAFKLYNPAYQVVVAACCATTPASMSFEVTAAPLRAATGPWAGGGAYTISQDLFGRVGRLPLGHTAGTRLSLALFNVGGALAPKDEVRKVLARLPDGLNALAVVEFAAPLAPDALKGFLKTYDRCADKVVYERRTSALPVTWGAGTWDRGEVAEGKEGCGVDLGNFRKWAGLLREHDDANLRRFDLSLDRLRTAARDGLAYAYVDQLVAIGTLRRIIEDPRVRTVRLADVAFDLDRPSGPR</sequence>
<reference evidence="1 2" key="1">
    <citation type="submission" date="2019-03" db="EMBL/GenBank/DDBJ databases">
        <title>Draft genome sequences of novel Actinobacteria.</title>
        <authorList>
            <person name="Sahin N."/>
            <person name="Ay H."/>
            <person name="Saygin H."/>
        </authorList>
    </citation>
    <scope>NUCLEOTIDE SEQUENCE [LARGE SCALE GENOMIC DNA]</scope>
    <source>
        <strain evidence="1 2">CH32</strain>
    </source>
</reference>
<dbReference type="EMBL" id="SMKQ01000127">
    <property type="protein sequence ID" value="TDD42408.1"/>
    <property type="molecule type" value="Genomic_DNA"/>
</dbReference>
<dbReference type="OrthoDB" id="3542474at2"/>
<gene>
    <name evidence="1" type="ORF">E1286_30855</name>
</gene>
<accession>A0A4R4YCK9</accession>
<keyword evidence="2" id="KW-1185">Reference proteome</keyword>
<proteinExistence type="predicted"/>
<dbReference type="AlphaFoldDB" id="A0A4R4YCK9"/>